<dbReference type="OrthoDB" id="9807509at2"/>
<dbReference type="InterPro" id="IPR007837">
    <property type="entry name" value="DinB"/>
</dbReference>
<evidence type="ECO:0000256" key="3">
    <source>
        <dbReference type="PIRSR" id="PIRSR607837-1"/>
    </source>
</evidence>
<proteinExistence type="inferred from homology"/>
<comment type="caution">
    <text evidence="4">The sequence shown here is derived from an EMBL/GenBank/DDBJ whole genome shotgun (WGS) entry which is preliminary data.</text>
</comment>
<dbReference type="Gene3D" id="1.20.120.450">
    <property type="entry name" value="dinb family like domain"/>
    <property type="match status" value="1"/>
</dbReference>
<sequence length="187" mass="20746">MIEPTLRMIAKLAINNALANYRLAKAVARLSQAEFEAPRTGFFPSLKATLNHILVIDWFYIDALRGGALGPKAWENEMPFDTVDALYAAQRTSDLDLVAFCKGLVPEALAAPVAIHRQNRVQTERCDDVLSHLFAHQIHHRGQAHTLLAGTSVPPPQLDEFIVADDAGFRNQELAAFGWDETMLQDV</sequence>
<keyword evidence="5" id="KW-1185">Reference proteome</keyword>
<evidence type="ECO:0000256" key="2">
    <source>
        <dbReference type="ARBA" id="ARBA00022723"/>
    </source>
</evidence>
<feature type="binding site" evidence="3">
    <location>
        <position position="136"/>
    </location>
    <ligand>
        <name>a divalent metal cation</name>
        <dbReference type="ChEBI" id="CHEBI:60240"/>
    </ligand>
</feature>
<evidence type="ECO:0000313" key="5">
    <source>
        <dbReference type="Proteomes" id="UP000596977"/>
    </source>
</evidence>
<dbReference type="EMBL" id="BMKB01000001">
    <property type="protein sequence ID" value="GGA37773.1"/>
    <property type="molecule type" value="Genomic_DNA"/>
</dbReference>
<feature type="binding site" evidence="3">
    <location>
        <position position="140"/>
    </location>
    <ligand>
        <name>a divalent metal cation</name>
        <dbReference type="ChEBI" id="CHEBI:60240"/>
    </ligand>
</feature>
<feature type="binding site" evidence="3">
    <location>
        <position position="52"/>
    </location>
    <ligand>
        <name>a divalent metal cation</name>
        <dbReference type="ChEBI" id="CHEBI:60240"/>
    </ligand>
</feature>
<protein>
    <submittedName>
        <fullName evidence="4">Damage-inducible protein DinB</fullName>
    </submittedName>
</protein>
<dbReference type="GO" id="GO:0046872">
    <property type="term" value="F:metal ion binding"/>
    <property type="evidence" value="ECO:0007669"/>
    <property type="project" value="UniProtKB-KW"/>
</dbReference>
<reference evidence="4 5" key="1">
    <citation type="journal article" date="2014" name="Int. J. Syst. Evol. Microbiol.">
        <title>Complete genome sequence of Corynebacterium casei LMG S-19264T (=DSM 44701T), isolated from a smear-ripened cheese.</title>
        <authorList>
            <consortium name="US DOE Joint Genome Institute (JGI-PGF)"/>
            <person name="Walter F."/>
            <person name="Albersmeier A."/>
            <person name="Kalinowski J."/>
            <person name="Ruckert C."/>
        </authorList>
    </citation>
    <scope>NUCLEOTIDE SEQUENCE [LARGE SCALE GENOMIC DNA]</scope>
    <source>
        <strain evidence="4 5">CGMCC 1.15896</strain>
    </source>
</reference>
<dbReference type="RefSeq" id="WP_127073557.1">
    <property type="nucleotide sequence ID" value="NZ_BMKB01000001.1"/>
</dbReference>
<dbReference type="Proteomes" id="UP000596977">
    <property type="component" value="Unassembled WGS sequence"/>
</dbReference>
<dbReference type="PANTHER" id="PTHR37302:SF3">
    <property type="entry name" value="DAMAGE-INDUCIBLE PROTEIN DINB"/>
    <property type="match status" value="1"/>
</dbReference>
<organism evidence="4 5">
    <name type="scientific">Pelagibacterium lentulum</name>
    <dbReference type="NCBI Taxonomy" id="2029865"/>
    <lineage>
        <taxon>Bacteria</taxon>
        <taxon>Pseudomonadati</taxon>
        <taxon>Pseudomonadota</taxon>
        <taxon>Alphaproteobacteria</taxon>
        <taxon>Hyphomicrobiales</taxon>
        <taxon>Devosiaceae</taxon>
        <taxon>Pelagibacterium</taxon>
    </lineage>
</organism>
<dbReference type="AlphaFoldDB" id="A0A916R6J2"/>
<gene>
    <name evidence="4" type="ORF">GCM10011499_03910</name>
</gene>
<keyword evidence="2 3" id="KW-0479">Metal-binding</keyword>
<dbReference type="PANTHER" id="PTHR37302">
    <property type="entry name" value="SLR1116 PROTEIN"/>
    <property type="match status" value="1"/>
</dbReference>
<evidence type="ECO:0000313" key="4">
    <source>
        <dbReference type="EMBL" id="GGA37773.1"/>
    </source>
</evidence>
<dbReference type="InterPro" id="IPR034660">
    <property type="entry name" value="DinB/YfiT-like"/>
</dbReference>
<comment type="similarity">
    <text evidence="1">Belongs to the DinB family.</text>
</comment>
<dbReference type="SUPFAM" id="SSF109854">
    <property type="entry name" value="DinB/YfiT-like putative metalloenzymes"/>
    <property type="match status" value="1"/>
</dbReference>
<dbReference type="Pfam" id="PF05163">
    <property type="entry name" value="DinB"/>
    <property type="match status" value="1"/>
</dbReference>
<name>A0A916R6J2_9HYPH</name>
<accession>A0A916R6J2</accession>
<evidence type="ECO:0000256" key="1">
    <source>
        <dbReference type="ARBA" id="ARBA00008635"/>
    </source>
</evidence>